<dbReference type="InterPro" id="IPR009003">
    <property type="entry name" value="Peptidase_S1_PA"/>
</dbReference>
<dbReference type="InterPro" id="IPR043504">
    <property type="entry name" value="Peptidase_S1_PA_chymotrypsin"/>
</dbReference>
<dbReference type="InterPro" id="IPR001314">
    <property type="entry name" value="Peptidase_S1A"/>
</dbReference>
<dbReference type="InterPro" id="IPR050430">
    <property type="entry name" value="Peptidase_S1"/>
</dbReference>
<dbReference type="Pfam" id="PF00089">
    <property type="entry name" value="Trypsin"/>
    <property type="match status" value="2"/>
</dbReference>
<keyword evidence="8" id="KW-1185">Reference proteome</keyword>
<comment type="caution">
    <text evidence="7">The sequence shown here is derived from an EMBL/GenBank/DDBJ whole genome shotgun (WGS) entry which is preliminary data.</text>
</comment>
<evidence type="ECO:0000256" key="3">
    <source>
        <dbReference type="ARBA" id="ARBA00022801"/>
    </source>
</evidence>
<dbReference type="SUPFAM" id="SSF50494">
    <property type="entry name" value="Trypsin-like serine proteases"/>
    <property type="match status" value="2"/>
</dbReference>
<organism evidence="7 8">
    <name type="scientific">Pyrocoelia pectoralis</name>
    <dbReference type="NCBI Taxonomy" id="417401"/>
    <lineage>
        <taxon>Eukaryota</taxon>
        <taxon>Metazoa</taxon>
        <taxon>Ecdysozoa</taxon>
        <taxon>Arthropoda</taxon>
        <taxon>Hexapoda</taxon>
        <taxon>Insecta</taxon>
        <taxon>Pterygota</taxon>
        <taxon>Neoptera</taxon>
        <taxon>Endopterygota</taxon>
        <taxon>Coleoptera</taxon>
        <taxon>Polyphaga</taxon>
        <taxon>Elateriformia</taxon>
        <taxon>Elateroidea</taxon>
        <taxon>Lampyridae</taxon>
        <taxon>Lampyrinae</taxon>
        <taxon>Pyrocoelia</taxon>
    </lineage>
</organism>
<evidence type="ECO:0000256" key="4">
    <source>
        <dbReference type="ARBA" id="ARBA00022825"/>
    </source>
</evidence>
<dbReference type="GO" id="GO:0006508">
    <property type="term" value="P:proteolysis"/>
    <property type="evidence" value="ECO:0007669"/>
    <property type="project" value="UniProtKB-KW"/>
</dbReference>
<evidence type="ECO:0000313" key="7">
    <source>
        <dbReference type="EMBL" id="KAK5638137.1"/>
    </source>
</evidence>
<dbReference type="InterPro" id="IPR018114">
    <property type="entry name" value="TRYPSIN_HIS"/>
</dbReference>
<dbReference type="InterPro" id="IPR001254">
    <property type="entry name" value="Trypsin_dom"/>
</dbReference>
<dbReference type="FunFam" id="2.40.10.10:FF:000068">
    <property type="entry name" value="transmembrane protease serine 2"/>
    <property type="match status" value="2"/>
</dbReference>
<dbReference type="PANTHER" id="PTHR24276:SF91">
    <property type="entry name" value="AT26814P-RELATED"/>
    <property type="match status" value="1"/>
</dbReference>
<dbReference type="PROSITE" id="PS50240">
    <property type="entry name" value="TRYPSIN_DOM"/>
    <property type="match status" value="2"/>
</dbReference>
<dbReference type="AlphaFoldDB" id="A0AAN7ZC40"/>
<dbReference type="PRINTS" id="PR00722">
    <property type="entry name" value="CHYMOTRYPSIN"/>
</dbReference>
<sequence length="429" mass="46690">MEAMPGQFRYQASLRDQTHRHFCGGSIIKPFTVLTSAKCVYQKWPQSVYVVVGTNDLTMGGAHLSVQSIIIHEMYDNTTFRDNIALVRTTSSILSIPQTSTVALGIASILPGQMCTLTGWGKTFLNMPSFSNILRYAQFNILSLPQCQQLLFGYQIDNNNICTNPSTSGGCDGDNGGPLVTVADNVQIGILSWGIPCAMDARPDVRVTGGEYASISKAPYQASLIHELFPVCGGSIIGNMKILTAAHCTEWYSNSPSWKVHYGSIYPDFGGEMSLVAKIIKHPNYDPPSHDYDVSVLILSQAIIFRDLWKPINLAPFGTSEGGREAILTGWGAVIAGGLPTTRLRWTKVDEVERSVCKQEYSELFDVTESLLCFRTPGKGPCTGDVGSPLVVDGEQIGIVIGGFECGNPTYPSLYTNIAFVIDFINNSN</sequence>
<evidence type="ECO:0000256" key="1">
    <source>
        <dbReference type="ARBA" id="ARBA00007664"/>
    </source>
</evidence>
<protein>
    <recommendedName>
        <fullName evidence="6">Peptidase S1 domain-containing protein</fullName>
    </recommendedName>
</protein>
<dbReference type="GO" id="GO:0004252">
    <property type="term" value="F:serine-type endopeptidase activity"/>
    <property type="evidence" value="ECO:0007669"/>
    <property type="project" value="InterPro"/>
</dbReference>
<evidence type="ECO:0000256" key="5">
    <source>
        <dbReference type="ARBA" id="ARBA00023157"/>
    </source>
</evidence>
<accession>A0AAN7ZC40</accession>
<dbReference type="EMBL" id="JAVRBK010000010">
    <property type="protein sequence ID" value="KAK5638137.1"/>
    <property type="molecule type" value="Genomic_DNA"/>
</dbReference>
<dbReference type="Gene3D" id="2.40.10.10">
    <property type="entry name" value="Trypsin-like serine proteases"/>
    <property type="match status" value="2"/>
</dbReference>
<dbReference type="PANTHER" id="PTHR24276">
    <property type="entry name" value="POLYSERASE-RELATED"/>
    <property type="match status" value="1"/>
</dbReference>
<keyword evidence="3" id="KW-0378">Hydrolase</keyword>
<keyword evidence="4" id="KW-0720">Serine protease</keyword>
<evidence type="ECO:0000256" key="2">
    <source>
        <dbReference type="ARBA" id="ARBA00022670"/>
    </source>
</evidence>
<dbReference type="CDD" id="cd00190">
    <property type="entry name" value="Tryp_SPc"/>
    <property type="match status" value="2"/>
</dbReference>
<keyword evidence="5" id="KW-1015">Disulfide bond</keyword>
<dbReference type="Proteomes" id="UP001329430">
    <property type="component" value="Chromosome 10"/>
</dbReference>
<proteinExistence type="inferred from homology"/>
<name>A0AAN7ZC40_9COLE</name>
<gene>
    <name evidence="7" type="ORF">RI129_012432</name>
</gene>
<feature type="domain" description="Peptidase S1" evidence="6">
    <location>
        <begin position="1"/>
        <end position="257"/>
    </location>
</feature>
<dbReference type="SMART" id="SM00020">
    <property type="entry name" value="Tryp_SPc"/>
    <property type="match status" value="2"/>
</dbReference>
<dbReference type="PROSITE" id="PS00134">
    <property type="entry name" value="TRYPSIN_HIS"/>
    <property type="match status" value="1"/>
</dbReference>
<evidence type="ECO:0000259" key="6">
    <source>
        <dbReference type="PROSITE" id="PS50240"/>
    </source>
</evidence>
<feature type="domain" description="Peptidase S1" evidence="6">
    <location>
        <begin position="276"/>
        <end position="429"/>
    </location>
</feature>
<keyword evidence="2" id="KW-0645">Protease</keyword>
<evidence type="ECO:0000313" key="8">
    <source>
        <dbReference type="Proteomes" id="UP001329430"/>
    </source>
</evidence>
<comment type="similarity">
    <text evidence="1">Belongs to the peptidase S1 family.</text>
</comment>
<reference evidence="7 8" key="1">
    <citation type="journal article" date="2024" name="Insects">
        <title>An Improved Chromosome-Level Genome Assembly of the Firefly Pyrocoelia pectoralis.</title>
        <authorList>
            <person name="Fu X."/>
            <person name="Meyer-Rochow V.B."/>
            <person name="Ballantyne L."/>
            <person name="Zhu X."/>
        </authorList>
    </citation>
    <scope>NUCLEOTIDE SEQUENCE [LARGE SCALE GENOMIC DNA]</scope>
    <source>
        <strain evidence="7">XCY_ONT2</strain>
    </source>
</reference>